<protein>
    <submittedName>
        <fullName evidence="1">Uncharacterized protein</fullName>
    </submittedName>
</protein>
<name>A0A4S4KUW3_9APHY</name>
<dbReference type="EMBL" id="SGPJ01000039">
    <property type="protein sequence ID" value="THH00810.1"/>
    <property type="molecule type" value="Genomic_DNA"/>
</dbReference>
<proteinExistence type="predicted"/>
<gene>
    <name evidence="1" type="ORF">EW026_g1758</name>
</gene>
<dbReference type="Proteomes" id="UP000309038">
    <property type="component" value="Unassembled WGS sequence"/>
</dbReference>
<comment type="caution">
    <text evidence="1">The sequence shown here is derived from an EMBL/GenBank/DDBJ whole genome shotgun (WGS) entry which is preliminary data.</text>
</comment>
<sequence>MLKLMCIRDFPNPASSVISTSMRMDRIAGSDVYASLILLFAALSSHPASCSRMMRGLNLPLWFISVHYTSDFIGLPNALNLQHAWRKLEKHVTKLVLVAMEHVLKSEYMLLKDSVDFLPMVQIYRDLIGVLRDRSSDPEMLYSAADSLLTCMEIRGEFRRTLDIVLAEGRLEDTISIFRTVHLCLA</sequence>
<accession>A0A4S4KUW3</accession>
<organism evidence="1 2">
    <name type="scientific">Hermanssonia centrifuga</name>
    <dbReference type="NCBI Taxonomy" id="98765"/>
    <lineage>
        <taxon>Eukaryota</taxon>
        <taxon>Fungi</taxon>
        <taxon>Dikarya</taxon>
        <taxon>Basidiomycota</taxon>
        <taxon>Agaricomycotina</taxon>
        <taxon>Agaricomycetes</taxon>
        <taxon>Polyporales</taxon>
        <taxon>Meruliaceae</taxon>
        <taxon>Hermanssonia</taxon>
    </lineage>
</organism>
<reference evidence="1 2" key="1">
    <citation type="submission" date="2019-02" db="EMBL/GenBank/DDBJ databases">
        <title>Genome sequencing of the rare red list fungi Phlebia centrifuga.</title>
        <authorList>
            <person name="Buettner E."/>
            <person name="Kellner H."/>
        </authorList>
    </citation>
    <scope>NUCLEOTIDE SEQUENCE [LARGE SCALE GENOMIC DNA]</scope>
    <source>
        <strain evidence="1 2">DSM 108282</strain>
    </source>
</reference>
<keyword evidence="2" id="KW-1185">Reference proteome</keyword>
<evidence type="ECO:0000313" key="2">
    <source>
        <dbReference type="Proteomes" id="UP000309038"/>
    </source>
</evidence>
<evidence type="ECO:0000313" key="1">
    <source>
        <dbReference type="EMBL" id="THH00810.1"/>
    </source>
</evidence>
<dbReference type="AlphaFoldDB" id="A0A4S4KUW3"/>